<reference evidence="6 7" key="1">
    <citation type="submission" date="2021-02" db="EMBL/GenBank/DDBJ databases">
        <title>Actinophytocola xerophila sp. nov., isolated from soil of cotton cropping field.</title>
        <authorList>
            <person name="Huang R."/>
            <person name="Chen X."/>
            <person name="Ge X."/>
            <person name="Liu W."/>
        </authorList>
    </citation>
    <scope>NUCLEOTIDE SEQUENCE [LARGE SCALE GENOMIC DNA]</scope>
    <source>
        <strain evidence="6 7">S1-96</strain>
    </source>
</reference>
<dbReference type="RefSeq" id="WP_375546515.1">
    <property type="nucleotide sequence ID" value="NZ_JAFFZE010000014.1"/>
</dbReference>
<evidence type="ECO:0000256" key="4">
    <source>
        <dbReference type="ARBA" id="ARBA00022840"/>
    </source>
</evidence>
<dbReference type="InterPro" id="IPR027417">
    <property type="entry name" value="P-loop_NTPase"/>
</dbReference>
<dbReference type="Pfam" id="PF00005">
    <property type="entry name" value="ABC_tran"/>
    <property type="match status" value="1"/>
</dbReference>
<dbReference type="PANTHER" id="PTHR43335:SF4">
    <property type="entry name" value="ABC TRANSPORTER, ATP-BINDING PROTEIN"/>
    <property type="match status" value="1"/>
</dbReference>
<proteinExistence type="inferred from homology"/>
<gene>
    <name evidence="6" type="ORF">JT362_17225</name>
</gene>
<dbReference type="EMBL" id="JAFFZE010000014">
    <property type="protein sequence ID" value="MCT2584861.1"/>
    <property type="molecule type" value="Genomic_DNA"/>
</dbReference>
<dbReference type="PANTHER" id="PTHR43335">
    <property type="entry name" value="ABC TRANSPORTER, ATP-BINDING PROTEIN"/>
    <property type="match status" value="1"/>
</dbReference>
<keyword evidence="2" id="KW-0813">Transport</keyword>
<evidence type="ECO:0000313" key="7">
    <source>
        <dbReference type="Proteomes" id="UP001156441"/>
    </source>
</evidence>
<organism evidence="6 7">
    <name type="scientific">Actinophytocola gossypii</name>
    <dbReference type="NCBI Taxonomy" id="2812003"/>
    <lineage>
        <taxon>Bacteria</taxon>
        <taxon>Bacillati</taxon>
        <taxon>Actinomycetota</taxon>
        <taxon>Actinomycetes</taxon>
        <taxon>Pseudonocardiales</taxon>
        <taxon>Pseudonocardiaceae</taxon>
    </lineage>
</organism>
<dbReference type="InterPro" id="IPR017871">
    <property type="entry name" value="ABC_transporter-like_CS"/>
</dbReference>
<dbReference type="SUPFAM" id="SSF52540">
    <property type="entry name" value="P-loop containing nucleoside triphosphate hydrolases"/>
    <property type="match status" value="1"/>
</dbReference>
<comment type="caution">
    <text evidence="6">The sequence shown here is derived from an EMBL/GenBank/DDBJ whole genome shotgun (WGS) entry which is preliminary data.</text>
</comment>
<evidence type="ECO:0000259" key="5">
    <source>
        <dbReference type="PROSITE" id="PS50893"/>
    </source>
</evidence>
<protein>
    <submittedName>
        <fullName evidence="6">ATP-binding cassette domain-containing protein</fullName>
    </submittedName>
</protein>
<dbReference type="Proteomes" id="UP001156441">
    <property type="component" value="Unassembled WGS sequence"/>
</dbReference>
<evidence type="ECO:0000256" key="2">
    <source>
        <dbReference type="ARBA" id="ARBA00022448"/>
    </source>
</evidence>
<feature type="domain" description="ABC transporter" evidence="5">
    <location>
        <begin position="2"/>
        <end position="227"/>
    </location>
</feature>
<dbReference type="PROSITE" id="PS00211">
    <property type="entry name" value="ABC_TRANSPORTER_1"/>
    <property type="match status" value="1"/>
</dbReference>
<keyword evidence="7" id="KW-1185">Reference proteome</keyword>
<evidence type="ECO:0000256" key="3">
    <source>
        <dbReference type="ARBA" id="ARBA00022741"/>
    </source>
</evidence>
<keyword evidence="3" id="KW-0547">Nucleotide-binding</keyword>
<dbReference type="InterPro" id="IPR003439">
    <property type="entry name" value="ABC_transporter-like_ATP-bd"/>
</dbReference>
<dbReference type="Gene3D" id="3.40.50.300">
    <property type="entry name" value="P-loop containing nucleotide triphosphate hydrolases"/>
    <property type="match status" value="1"/>
</dbReference>
<dbReference type="SMART" id="SM00382">
    <property type="entry name" value="AAA"/>
    <property type="match status" value="1"/>
</dbReference>
<sequence length="227" mass="23887">MISVTALSKSFGSVRAVHDLTFEVAPGTVTGFLGPNGAGKTTTLRMILGLVRPDAGTALIGGTRYTDLESPVTKVGAVLESTAFHPGRTGRLHLETLCLAAGIPDRRVGEVLTEVDLLAAADRRVGGYSLGMRQRLALASALLGDPAVLVLDEPANGLDPEGIHWLRGYLRAHATTGRTVLVSSHTLTELSLMADDVLVVSEGRLVAELPAGPDLEDEYLTAIRSSR</sequence>
<dbReference type="PROSITE" id="PS50893">
    <property type="entry name" value="ABC_TRANSPORTER_2"/>
    <property type="match status" value="1"/>
</dbReference>
<accession>A0ABT2JAX1</accession>
<evidence type="ECO:0000256" key="1">
    <source>
        <dbReference type="ARBA" id="ARBA00005417"/>
    </source>
</evidence>
<dbReference type="GO" id="GO:0005524">
    <property type="term" value="F:ATP binding"/>
    <property type="evidence" value="ECO:0007669"/>
    <property type="project" value="UniProtKB-KW"/>
</dbReference>
<name>A0ABT2JAX1_9PSEU</name>
<dbReference type="InterPro" id="IPR003593">
    <property type="entry name" value="AAA+_ATPase"/>
</dbReference>
<keyword evidence="4 6" id="KW-0067">ATP-binding</keyword>
<comment type="similarity">
    <text evidence="1">Belongs to the ABC transporter superfamily.</text>
</comment>
<evidence type="ECO:0000313" key="6">
    <source>
        <dbReference type="EMBL" id="MCT2584861.1"/>
    </source>
</evidence>